<evidence type="ECO:0000256" key="1">
    <source>
        <dbReference type="SAM" id="MobiDB-lite"/>
    </source>
</evidence>
<accession>A0A3N4LKT1</accession>
<dbReference type="AlphaFoldDB" id="A0A3N4LKT1"/>
<gene>
    <name evidence="3" type="ORF">L211DRAFT_851625</name>
</gene>
<name>A0A3N4LKT1_9PEZI</name>
<keyword evidence="2" id="KW-0812">Transmembrane</keyword>
<organism evidence="3 4">
    <name type="scientific">Terfezia boudieri ATCC MYA-4762</name>
    <dbReference type="NCBI Taxonomy" id="1051890"/>
    <lineage>
        <taxon>Eukaryota</taxon>
        <taxon>Fungi</taxon>
        <taxon>Dikarya</taxon>
        <taxon>Ascomycota</taxon>
        <taxon>Pezizomycotina</taxon>
        <taxon>Pezizomycetes</taxon>
        <taxon>Pezizales</taxon>
        <taxon>Pezizaceae</taxon>
        <taxon>Terfezia</taxon>
    </lineage>
</organism>
<feature type="transmembrane region" description="Helical" evidence="2">
    <location>
        <begin position="118"/>
        <end position="136"/>
    </location>
</feature>
<keyword evidence="2" id="KW-1133">Transmembrane helix</keyword>
<evidence type="ECO:0000313" key="4">
    <source>
        <dbReference type="Proteomes" id="UP000267821"/>
    </source>
</evidence>
<reference evidence="3 4" key="1">
    <citation type="journal article" date="2018" name="Nat. Ecol. Evol.">
        <title>Pezizomycetes genomes reveal the molecular basis of ectomycorrhizal truffle lifestyle.</title>
        <authorList>
            <person name="Murat C."/>
            <person name="Payen T."/>
            <person name="Noel B."/>
            <person name="Kuo A."/>
            <person name="Morin E."/>
            <person name="Chen J."/>
            <person name="Kohler A."/>
            <person name="Krizsan K."/>
            <person name="Balestrini R."/>
            <person name="Da Silva C."/>
            <person name="Montanini B."/>
            <person name="Hainaut M."/>
            <person name="Levati E."/>
            <person name="Barry K.W."/>
            <person name="Belfiori B."/>
            <person name="Cichocki N."/>
            <person name="Clum A."/>
            <person name="Dockter R.B."/>
            <person name="Fauchery L."/>
            <person name="Guy J."/>
            <person name="Iotti M."/>
            <person name="Le Tacon F."/>
            <person name="Lindquist E.A."/>
            <person name="Lipzen A."/>
            <person name="Malagnac F."/>
            <person name="Mello A."/>
            <person name="Molinier V."/>
            <person name="Miyauchi S."/>
            <person name="Poulain J."/>
            <person name="Riccioni C."/>
            <person name="Rubini A."/>
            <person name="Sitrit Y."/>
            <person name="Splivallo R."/>
            <person name="Traeger S."/>
            <person name="Wang M."/>
            <person name="Zifcakova L."/>
            <person name="Wipf D."/>
            <person name="Zambonelli A."/>
            <person name="Paolocci F."/>
            <person name="Nowrousian M."/>
            <person name="Ottonello S."/>
            <person name="Baldrian P."/>
            <person name="Spatafora J.W."/>
            <person name="Henrissat B."/>
            <person name="Nagy L.G."/>
            <person name="Aury J.M."/>
            <person name="Wincker P."/>
            <person name="Grigoriev I.V."/>
            <person name="Bonfante P."/>
            <person name="Martin F.M."/>
        </authorList>
    </citation>
    <scope>NUCLEOTIDE SEQUENCE [LARGE SCALE GENOMIC DNA]</scope>
    <source>
        <strain evidence="3 4">ATCC MYA-4762</strain>
    </source>
</reference>
<keyword evidence="4" id="KW-1185">Reference proteome</keyword>
<sequence>MKIDYHDGDAGPTAGALAVIGGSVAEQKKPPTAEATRFLSHAVAAALKYRYTVLLPAGLALFTTTPIYSHLRATAAPPPGPLLPRNAKLEFTLLRYLTPILLLFLALLIPARTRTQRWLVSGVFAPAIFYLHWANLSYGCMNRVFGFVLATKRWTSSYSPVLAPPSPAYPSSSSAIMLSPASQTSPRNTSTPTLPPSAGASPGSLSSSPPCASSGGTPRTPNPPPPRTSFAPAHPPPSPGPDS</sequence>
<feature type="compositionally biased region" description="Pro residues" evidence="1">
    <location>
        <begin position="220"/>
        <end position="243"/>
    </location>
</feature>
<evidence type="ECO:0000313" key="3">
    <source>
        <dbReference type="EMBL" id="RPB21261.1"/>
    </source>
</evidence>
<feature type="region of interest" description="Disordered" evidence="1">
    <location>
        <begin position="173"/>
        <end position="243"/>
    </location>
</feature>
<feature type="compositionally biased region" description="Low complexity" evidence="1">
    <location>
        <begin position="173"/>
        <end position="182"/>
    </location>
</feature>
<feature type="transmembrane region" description="Helical" evidence="2">
    <location>
        <begin position="91"/>
        <end position="111"/>
    </location>
</feature>
<feature type="transmembrane region" description="Helical" evidence="2">
    <location>
        <begin position="51"/>
        <end position="71"/>
    </location>
</feature>
<evidence type="ECO:0000256" key="2">
    <source>
        <dbReference type="SAM" id="Phobius"/>
    </source>
</evidence>
<dbReference type="InParanoid" id="A0A3N4LKT1"/>
<feature type="compositionally biased region" description="Low complexity" evidence="1">
    <location>
        <begin position="189"/>
        <end position="219"/>
    </location>
</feature>
<dbReference type="EMBL" id="ML121561">
    <property type="protein sequence ID" value="RPB21261.1"/>
    <property type="molecule type" value="Genomic_DNA"/>
</dbReference>
<dbReference type="Proteomes" id="UP000267821">
    <property type="component" value="Unassembled WGS sequence"/>
</dbReference>
<keyword evidence="2" id="KW-0472">Membrane</keyword>
<protein>
    <submittedName>
        <fullName evidence="3">Uncharacterized protein</fullName>
    </submittedName>
</protein>
<proteinExistence type="predicted"/>